<evidence type="ECO:0000313" key="7">
    <source>
        <dbReference type="Proteomes" id="UP000317494"/>
    </source>
</evidence>
<dbReference type="SUPFAM" id="SSF52540">
    <property type="entry name" value="P-loop containing nucleoside triphosphate hydrolases"/>
    <property type="match status" value="1"/>
</dbReference>
<keyword evidence="3" id="KW-0677">Repeat</keyword>
<dbReference type="PROSITE" id="PS50096">
    <property type="entry name" value="IQ"/>
    <property type="match status" value="3"/>
</dbReference>
<dbReference type="GO" id="GO:0005516">
    <property type="term" value="F:calmodulin binding"/>
    <property type="evidence" value="ECO:0007669"/>
    <property type="project" value="UniProtKB-KW"/>
</dbReference>
<dbReference type="InterPro" id="IPR000048">
    <property type="entry name" value="IQ_motif_EF-hand-BS"/>
</dbReference>
<evidence type="ECO:0000256" key="3">
    <source>
        <dbReference type="ARBA" id="ARBA00022737"/>
    </source>
</evidence>
<dbReference type="AlphaFoldDB" id="A0A507DU18"/>
<evidence type="ECO:0000256" key="4">
    <source>
        <dbReference type="ARBA" id="ARBA00022860"/>
    </source>
</evidence>
<accession>A0A507DU18</accession>
<dbReference type="GO" id="GO:0000278">
    <property type="term" value="P:mitotic cell cycle"/>
    <property type="evidence" value="ECO:0007669"/>
    <property type="project" value="TreeGrafter"/>
</dbReference>
<evidence type="ECO:0000256" key="2">
    <source>
        <dbReference type="ARBA" id="ARBA00022490"/>
    </source>
</evidence>
<dbReference type="Gene3D" id="1.20.5.190">
    <property type="match status" value="1"/>
</dbReference>
<dbReference type="VEuPathDB" id="FungiDB:SeMB42_g00281"/>
<dbReference type="GO" id="GO:0000922">
    <property type="term" value="C:spindle pole"/>
    <property type="evidence" value="ECO:0007669"/>
    <property type="project" value="TreeGrafter"/>
</dbReference>
<dbReference type="SMART" id="SM00015">
    <property type="entry name" value="IQ"/>
    <property type="match status" value="3"/>
</dbReference>
<gene>
    <name evidence="6" type="ORF">SeMB42_g00281</name>
</gene>
<dbReference type="GO" id="GO:0051295">
    <property type="term" value="P:establishment of meiotic spindle localization"/>
    <property type="evidence" value="ECO:0007669"/>
    <property type="project" value="TreeGrafter"/>
</dbReference>
<evidence type="ECO:0000256" key="1">
    <source>
        <dbReference type="ARBA" id="ARBA00004496"/>
    </source>
</evidence>
<reference evidence="6 7" key="1">
    <citation type="journal article" date="2019" name="Sci. Rep.">
        <title>Comparative genomics of chytrid fungi reveal insights into the obligate biotrophic and pathogenic lifestyle of Synchytrium endobioticum.</title>
        <authorList>
            <person name="van de Vossenberg B.T.L.H."/>
            <person name="Warris S."/>
            <person name="Nguyen H.D.T."/>
            <person name="van Gent-Pelzer M.P.E."/>
            <person name="Joly D.L."/>
            <person name="van de Geest H.C."/>
            <person name="Bonants P.J.M."/>
            <person name="Smith D.S."/>
            <person name="Levesque C.A."/>
            <person name="van der Lee T.A.J."/>
        </authorList>
    </citation>
    <scope>NUCLEOTIDE SEQUENCE [LARGE SCALE GENOMIC DNA]</scope>
    <source>
        <strain evidence="6 7">MB42</strain>
    </source>
</reference>
<comment type="caution">
    <text evidence="6">The sequence shown here is derived from an EMBL/GenBank/DDBJ whole genome shotgun (WGS) entry which is preliminary data.</text>
</comment>
<dbReference type="STRING" id="286115.A0A507DU18"/>
<dbReference type="InterPro" id="IPR051185">
    <property type="entry name" value="ASPM"/>
</dbReference>
<evidence type="ECO:0008006" key="8">
    <source>
        <dbReference type="Google" id="ProtNLM"/>
    </source>
</evidence>
<proteinExistence type="predicted"/>
<organism evidence="6 7">
    <name type="scientific">Synchytrium endobioticum</name>
    <dbReference type="NCBI Taxonomy" id="286115"/>
    <lineage>
        <taxon>Eukaryota</taxon>
        <taxon>Fungi</taxon>
        <taxon>Fungi incertae sedis</taxon>
        <taxon>Chytridiomycota</taxon>
        <taxon>Chytridiomycota incertae sedis</taxon>
        <taxon>Chytridiomycetes</taxon>
        <taxon>Synchytriales</taxon>
        <taxon>Synchytriaceae</taxon>
        <taxon>Synchytrium</taxon>
    </lineage>
</organism>
<evidence type="ECO:0000313" key="6">
    <source>
        <dbReference type="EMBL" id="TPX54438.1"/>
    </source>
</evidence>
<dbReference type="EMBL" id="QEAN01000005">
    <property type="protein sequence ID" value="TPX54438.1"/>
    <property type="molecule type" value="Genomic_DNA"/>
</dbReference>
<protein>
    <recommendedName>
        <fullName evidence="8">Spermatogenesis-associated protein 17</fullName>
    </recommendedName>
</protein>
<evidence type="ECO:0000256" key="5">
    <source>
        <dbReference type="SAM" id="MobiDB-lite"/>
    </source>
</evidence>
<sequence>MPALLDSYYRAMTDAEDAREVERASALLIQRMWRGYSTRRWLHNQHECACMIQKTYRGYIARRAFEALVSAHCYTTRMRRYNRAATLIQKIWRGTYTRRRIFDYAARKAYIRTIEARMRDMRTFLAHQASDDAERAEARTREARMARMTALMGTMHHLVGTKAIPSALRGADEAAVKDSPAVREWVRRNVERKTLPSIVSEDGRTKAAQGPFLPLAKLEKRKQQVFRPSLRVQTGYYDTDEAAKDEKARELSMRISPTFYVSVQHSTRPAKNELWRASEPYQPPVTSVQRLADKEERQTGPGKRPFKHLARPVALFDEYNY</sequence>
<dbReference type="InterPro" id="IPR027417">
    <property type="entry name" value="P-loop_NTPase"/>
</dbReference>
<comment type="subcellular location">
    <subcellularLocation>
        <location evidence="1">Cytoplasm</location>
    </subcellularLocation>
</comment>
<dbReference type="Pfam" id="PF00612">
    <property type="entry name" value="IQ"/>
    <property type="match status" value="3"/>
</dbReference>
<dbReference type="Proteomes" id="UP000317494">
    <property type="component" value="Unassembled WGS sequence"/>
</dbReference>
<keyword evidence="4" id="KW-0112">Calmodulin-binding</keyword>
<keyword evidence="2" id="KW-0963">Cytoplasm</keyword>
<feature type="region of interest" description="Disordered" evidence="5">
    <location>
        <begin position="280"/>
        <end position="306"/>
    </location>
</feature>
<keyword evidence="7" id="KW-1185">Reference proteome</keyword>
<dbReference type="GO" id="GO:0005737">
    <property type="term" value="C:cytoplasm"/>
    <property type="evidence" value="ECO:0007669"/>
    <property type="project" value="UniProtKB-SubCell"/>
</dbReference>
<dbReference type="PANTHER" id="PTHR22706">
    <property type="entry name" value="ASSEMBLY FACTOR FOR SPINDLE MICROTUBULES"/>
    <property type="match status" value="1"/>
</dbReference>
<dbReference type="GO" id="GO:0007051">
    <property type="term" value="P:spindle organization"/>
    <property type="evidence" value="ECO:0007669"/>
    <property type="project" value="TreeGrafter"/>
</dbReference>
<name>A0A507DU18_9FUNG</name>
<dbReference type="PANTHER" id="PTHR22706:SF1">
    <property type="entry name" value="ASSEMBLY FACTOR FOR SPINDLE MICROTUBULES"/>
    <property type="match status" value="1"/>
</dbReference>